<name>A0A2P6SQP4_ROSCH</name>
<protein>
    <submittedName>
        <fullName evidence="2">Uncharacterized protein</fullName>
    </submittedName>
</protein>
<dbReference type="Proteomes" id="UP000238479">
    <property type="component" value="Unassembled WGS sequence"/>
</dbReference>
<dbReference type="Gramene" id="PRQ60993">
    <property type="protein sequence ID" value="PRQ60993"/>
    <property type="gene ID" value="RchiOBHm_Chr0c16g0499731"/>
</dbReference>
<dbReference type="AlphaFoldDB" id="A0A2P6SQP4"/>
<dbReference type="EMBL" id="PDCK01000015">
    <property type="protein sequence ID" value="PRQ60993.1"/>
    <property type="molecule type" value="Genomic_DNA"/>
</dbReference>
<evidence type="ECO:0000313" key="3">
    <source>
        <dbReference type="Proteomes" id="UP000238479"/>
    </source>
</evidence>
<accession>A0A2P6SQP4</accession>
<keyword evidence="1" id="KW-0472">Membrane</keyword>
<comment type="caution">
    <text evidence="2">The sequence shown here is derived from an EMBL/GenBank/DDBJ whole genome shotgun (WGS) entry which is preliminary data.</text>
</comment>
<keyword evidence="3" id="KW-1185">Reference proteome</keyword>
<keyword evidence="1" id="KW-1133">Transmembrane helix</keyword>
<gene>
    <name evidence="2" type="ORF">RchiOBHm_Chr0c16g0499731</name>
</gene>
<sequence length="146" mass="16937">MNVTVLHLAPAQLFFPLFFFFFSFGQIFYQQNNTRRAYRTPRRTQQNIPNSFSLFFPNITSLSPKLCSSSNWNLPPTPTSSSADFEEVRLPEPTTETDKLLFSVEQLLLYQINRNNSSLTPDTINPDQLYKVQFNCCGIGMRSFWC</sequence>
<evidence type="ECO:0000313" key="2">
    <source>
        <dbReference type="EMBL" id="PRQ60993.1"/>
    </source>
</evidence>
<feature type="transmembrane region" description="Helical" evidence="1">
    <location>
        <begin position="12"/>
        <end position="29"/>
    </location>
</feature>
<organism evidence="2 3">
    <name type="scientific">Rosa chinensis</name>
    <name type="common">China rose</name>
    <dbReference type="NCBI Taxonomy" id="74649"/>
    <lineage>
        <taxon>Eukaryota</taxon>
        <taxon>Viridiplantae</taxon>
        <taxon>Streptophyta</taxon>
        <taxon>Embryophyta</taxon>
        <taxon>Tracheophyta</taxon>
        <taxon>Spermatophyta</taxon>
        <taxon>Magnoliopsida</taxon>
        <taxon>eudicotyledons</taxon>
        <taxon>Gunneridae</taxon>
        <taxon>Pentapetalae</taxon>
        <taxon>rosids</taxon>
        <taxon>fabids</taxon>
        <taxon>Rosales</taxon>
        <taxon>Rosaceae</taxon>
        <taxon>Rosoideae</taxon>
        <taxon>Rosoideae incertae sedis</taxon>
        <taxon>Rosa</taxon>
    </lineage>
</organism>
<evidence type="ECO:0000256" key="1">
    <source>
        <dbReference type="SAM" id="Phobius"/>
    </source>
</evidence>
<proteinExistence type="predicted"/>
<reference evidence="2 3" key="1">
    <citation type="journal article" date="2018" name="Nat. Genet.">
        <title>The Rosa genome provides new insights in the design of modern roses.</title>
        <authorList>
            <person name="Bendahmane M."/>
        </authorList>
    </citation>
    <scope>NUCLEOTIDE SEQUENCE [LARGE SCALE GENOMIC DNA]</scope>
    <source>
        <strain evidence="3">cv. Old Blush</strain>
    </source>
</reference>
<keyword evidence="1" id="KW-0812">Transmembrane</keyword>